<evidence type="ECO:0000256" key="5">
    <source>
        <dbReference type="ARBA" id="ARBA00022692"/>
    </source>
</evidence>
<keyword evidence="3 8" id="KW-0813">Transport</keyword>
<dbReference type="Proteomes" id="UP000295611">
    <property type="component" value="Unassembled WGS sequence"/>
</dbReference>
<dbReference type="InterPro" id="IPR000515">
    <property type="entry name" value="MetI-like"/>
</dbReference>
<dbReference type="PANTHER" id="PTHR42929">
    <property type="entry name" value="INNER MEMBRANE ABC TRANSPORTER PERMEASE PROTEIN YDCU-RELATED-RELATED"/>
    <property type="match status" value="1"/>
</dbReference>
<dbReference type="SUPFAM" id="SSF161098">
    <property type="entry name" value="MetI-like"/>
    <property type="match status" value="1"/>
</dbReference>
<protein>
    <submittedName>
        <fullName evidence="10">Putative spermidine/putrescine transport system permease protein</fullName>
    </submittedName>
</protein>
<dbReference type="GO" id="GO:0005886">
    <property type="term" value="C:plasma membrane"/>
    <property type="evidence" value="ECO:0007669"/>
    <property type="project" value="UniProtKB-SubCell"/>
</dbReference>
<dbReference type="GO" id="GO:0055085">
    <property type="term" value="P:transmembrane transport"/>
    <property type="evidence" value="ECO:0007669"/>
    <property type="project" value="InterPro"/>
</dbReference>
<dbReference type="RefSeq" id="WP_133678752.1">
    <property type="nucleotide sequence ID" value="NZ_SNZP01000003.1"/>
</dbReference>
<dbReference type="EMBL" id="SNZP01000003">
    <property type="protein sequence ID" value="TDR81370.1"/>
    <property type="molecule type" value="Genomic_DNA"/>
</dbReference>
<feature type="transmembrane region" description="Helical" evidence="8">
    <location>
        <begin position="387"/>
        <end position="410"/>
    </location>
</feature>
<evidence type="ECO:0000256" key="3">
    <source>
        <dbReference type="ARBA" id="ARBA00022448"/>
    </source>
</evidence>
<reference evidence="10 11" key="1">
    <citation type="submission" date="2019-03" db="EMBL/GenBank/DDBJ databases">
        <title>Genomic Encyclopedia of Type Strains, Phase III (KMG-III): the genomes of soil and plant-associated and newly described type strains.</title>
        <authorList>
            <person name="Whitman W."/>
        </authorList>
    </citation>
    <scope>NUCLEOTIDE SEQUENCE [LARGE SCALE GENOMIC DNA]</scope>
    <source>
        <strain evidence="10 11">CECT 8976</strain>
    </source>
</reference>
<evidence type="ECO:0000256" key="8">
    <source>
        <dbReference type="RuleBase" id="RU363032"/>
    </source>
</evidence>
<dbReference type="PROSITE" id="PS50928">
    <property type="entry name" value="ABC_TM1"/>
    <property type="match status" value="1"/>
</dbReference>
<dbReference type="CDD" id="cd06261">
    <property type="entry name" value="TM_PBP2"/>
    <property type="match status" value="1"/>
</dbReference>
<proteinExistence type="inferred from homology"/>
<feature type="transmembrane region" description="Helical" evidence="8">
    <location>
        <begin position="208"/>
        <end position="230"/>
    </location>
</feature>
<evidence type="ECO:0000256" key="7">
    <source>
        <dbReference type="ARBA" id="ARBA00023136"/>
    </source>
</evidence>
<comment type="subcellular location">
    <subcellularLocation>
        <location evidence="1 8">Cell membrane</location>
        <topology evidence="1 8">Multi-pass membrane protein</topology>
    </subcellularLocation>
</comment>
<organism evidence="10 11">
    <name type="scientific">Paludibacterium purpuratum</name>
    <dbReference type="NCBI Taxonomy" id="1144873"/>
    <lineage>
        <taxon>Bacteria</taxon>
        <taxon>Pseudomonadati</taxon>
        <taxon>Pseudomonadota</taxon>
        <taxon>Betaproteobacteria</taxon>
        <taxon>Neisseriales</taxon>
        <taxon>Chromobacteriaceae</taxon>
        <taxon>Paludibacterium</taxon>
    </lineage>
</organism>
<sequence>MTANSATLSDAAQAPIEAPRALKKKLARAERLHRYQSLSMILPLLLFVLLVFVVPIAALLLHSTENPEVAGGLPQTVKAVAAWNGRALPPEDAYRALAADLPAARDAQTLGDVGKRLNMEVPGYRSLLNKTVRQLPLTPAPLSYKTALTALDERWGDPTYWQAIRRNTSTHTPYYLLAALDHRIDDLGELAPAAPDQAIYLDIFARTFWMSLVVTILCLALAYPLAYLLVNLPTRRSNLLMILVLLPFWTSVLVRVAAWIVLLQSGGLINSTLHWLGIIDQPLQLVFNRTGVYIAMVHILLPFMILPIYSVMKGISPSYMKAAISLGCHPFASFWRVYFPQTVSGVAAGALLVFILSIGYYITPALLGSPNDQMVSYFVAFYTNTSINWGMATALGGLLLAATLLLYIVYNWLVGANRLRLG</sequence>
<feature type="transmembrane region" description="Helical" evidence="8">
    <location>
        <begin position="38"/>
        <end position="61"/>
    </location>
</feature>
<keyword evidence="11" id="KW-1185">Reference proteome</keyword>
<evidence type="ECO:0000256" key="1">
    <source>
        <dbReference type="ARBA" id="ARBA00004651"/>
    </source>
</evidence>
<evidence type="ECO:0000313" key="11">
    <source>
        <dbReference type="Proteomes" id="UP000295611"/>
    </source>
</evidence>
<evidence type="ECO:0000256" key="2">
    <source>
        <dbReference type="ARBA" id="ARBA00007069"/>
    </source>
</evidence>
<keyword evidence="7 8" id="KW-0472">Membrane</keyword>
<comment type="similarity">
    <text evidence="2">Belongs to the binding-protein-dependent transport system permease family. CysTW subfamily.</text>
</comment>
<feature type="transmembrane region" description="Helical" evidence="8">
    <location>
        <begin position="292"/>
        <end position="312"/>
    </location>
</feature>
<comment type="caution">
    <text evidence="10">The sequence shown here is derived from an EMBL/GenBank/DDBJ whole genome shotgun (WGS) entry which is preliminary data.</text>
</comment>
<name>A0A4R7B916_9NEIS</name>
<dbReference type="Gene3D" id="1.10.3720.10">
    <property type="entry name" value="MetI-like"/>
    <property type="match status" value="1"/>
</dbReference>
<accession>A0A4R7B916</accession>
<feature type="transmembrane region" description="Helical" evidence="8">
    <location>
        <begin position="346"/>
        <end position="367"/>
    </location>
</feature>
<dbReference type="InterPro" id="IPR035906">
    <property type="entry name" value="MetI-like_sf"/>
</dbReference>
<feature type="transmembrane region" description="Helical" evidence="8">
    <location>
        <begin position="242"/>
        <end position="262"/>
    </location>
</feature>
<keyword evidence="5 8" id="KW-0812">Transmembrane</keyword>
<feature type="domain" description="ABC transmembrane type-1" evidence="9">
    <location>
        <begin position="204"/>
        <end position="410"/>
    </location>
</feature>
<evidence type="ECO:0000313" key="10">
    <source>
        <dbReference type="EMBL" id="TDR81370.1"/>
    </source>
</evidence>
<evidence type="ECO:0000256" key="4">
    <source>
        <dbReference type="ARBA" id="ARBA00022475"/>
    </source>
</evidence>
<gene>
    <name evidence="10" type="ORF">DFP86_10323</name>
</gene>
<evidence type="ECO:0000259" key="9">
    <source>
        <dbReference type="PROSITE" id="PS50928"/>
    </source>
</evidence>
<dbReference type="PANTHER" id="PTHR42929:SF5">
    <property type="entry name" value="ABC TRANSPORTER PERMEASE PROTEIN"/>
    <property type="match status" value="1"/>
</dbReference>
<keyword evidence="6 8" id="KW-1133">Transmembrane helix</keyword>
<keyword evidence="4" id="KW-1003">Cell membrane</keyword>
<dbReference type="Pfam" id="PF00528">
    <property type="entry name" value="BPD_transp_1"/>
    <property type="match status" value="1"/>
</dbReference>
<dbReference type="OrthoDB" id="9808619at2"/>
<dbReference type="AlphaFoldDB" id="A0A4R7B916"/>
<evidence type="ECO:0000256" key="6">
    <source>
        <dbReference type="ARBA" id="ARBA00022989"/>
    </source>
</evidence>